<proteinExistence type="predicted"/>
<gene>
    <name evidence="3" type="ORF">GYMLUDRAFT_41694</name>
</gene>
<evidence type="ECO:0000313" key="4">
    <source>
        <dbReference type="Proteomes" id="UP000053593"/>
    </source>
</evidence>
<dbReference type="Pfam" id="PF11160">
    <property type="entry name" value="Hva1_TUDOR"/>
    <property type="match status" value="1"/>
</dbReference>
<feature type="region of interest" description="Disordered" evidence="1">
    <location>
        <begin position="42"/>
        <end position="86"/>
    </location>
</feature>
<keyword evidence="4" id="KW-1185">Reference proteome</keyword>
<feature type="domain" description="Hypervirulence associated protein TUDOR" evidence="2">
    <location>
        <begin position="17"/>
        <end position="77"/>
    </location>
</feature>
<dbReference type="Proteomes" id="UP000053593">
    <property type="component" value="Unassembled WGS sequence"/>
</dbReference>
<sequence length="86" mass="9404">MSKNSDTETYTGNYQVGDHVEYHPVPGRALNTTEGEIVDVATSKEPVGPGGQKVNASPDDPRYVIRNDNTGKETGYREKHITGRAE</sequence>
<feature type="region of interest" description="Disordered" evidence="1">
    <location>
        <begin position="1"/>
        <end position="27"/>
    </location>
</feature>
<dbReference type="OrthoDB" id="10052172at2759"/>
<evidence type="ECO:0000313" key="3">
    <source>
        <dbReference type="EMBL" id="KIK62809.1"/>
    </source>
</evidence>
<name>A0A0D0CJ72_9AGAR</name>
<evidence type="ECO:0000259" key="2">
    <source>
        <dbReference type="Pfam" id="PF11160"/>
    </source>
</evidence>
<accession>A0A0D0CJ72</accession>
<dbReference type="AlphaFoldDB" id="A0A0D0CJ72"/>
<feature type="compositionally biased region" description="Polar residues" evidence="1">
    <location>
        <begin position="1"/>
        <end position="14"/>
    </location>
</feature>
<evidence type="ECO:0000256" key="1">
    <source>
        <dbReference type="SAM" id="MobiDB-lite"/>
    </source>
</evidence>
<organism evidence="3 4">
    <name type="scientific">Collybiopsis luxurians FD-317 M1</name>
    <dbReference type="NCBI Taxonomy" id="944289"/>
    <lineage>
        <taxon>Eukaryota</taxon>
        <taxon>Fungi</taxon>
        <taxon>Dikarya</taxon>
        <taxon>Basidiomycota</taxon>
        <taxon>Agaricomycotina</taxon>
        <taxon>Agaricomycetes</taxon>
        <taxon>Agaricomycetidae</taxon>
        <taxon>Agaricales</taxon>
        <taxon>Marasmiineae</taxon>
        <taxon>Omphalotaceae</taxon>
        <taxon>Collybiopsis</taxon>
        <taxon>Collybiopsis luxurians</taxon>
    </lineage>
</organism>
<dbReference type="EMBL" id="KN834766">
    <property type="protein sequence ID" value="KIK62809.1"/>
    <property type="molecule type" value="Genomic_DNA"/>
</dbReference>
<dbReference type="InterPro" id="IPR021331">
    <property type="entry name" value="Hva1_TUDOR"/>
</dbReference>
<protein>
    <recommendedName>
        <fullName evidence="2">Hypervirulence associated protein TUDOR domain-containing protein</fullName>
    </recommendedName>
</protein>
<feature type="compositionally biased region" description="Basic and acidic residues" evidence="1">
    <location>
        <begin position="59"/>
        <end position="86"/>
    </location>
</feature>
<dbReference type="HOGENOM" id="CLU_172686_0_0_1"/>
<reference evidence="3 4" key="1">
    <citation type="submission" date="2014-04" db="EMBL/GenBank/DDBJ databases">
        <title>Evolutionary Origins and Diversification of the Mycorrhizal Mutualists.</title>
        <authorList>
            <consortium name="DOE Joint Genome Institute"/>
            <consortium name="Mycorrhizal Genomics Consortium"/>
            <person name="Kohler A."/>
            <person name="Kuo A."/>
            <person name="Nagy L.G."/>
            <person name="Floudas D."/>
            <person name="Copeland A."/>
            <person name="Barry K.W."/>
            <person name="Cichocki N."/>
            <person name="Veneault-Fourrey C."/>
            <person name="LaButti K."/>
            <person name="Lindquist E.A."/>
            <person name="Lipzen A."/>
            <person name="Lundell T."/>
            <person name="Morin E."/>
            <person name="Murat C."/>
            <person name="Riley R."/>
            <person name="Ohm R."/>
            <person name="Sun H."/>
            <person name="Tunlid A."/>
            <person name="Henrissat B."/>
            <person name="Grigoriev I.V."/>
            <person name="Hibbett D.S."/>
            <person name="Martin F."/>
        </authorList>
    </citation>
    <scope>NUCLEOTIDE SEQUENCE [LARGE SCALE GENOMIC DNA]</scope>
    <source>
        <strain evidence="3 4">FD-317 M1</strain>
    </source>
</reference>